<comment type="subcellular location">
    <subcellularLocation>
        <location evidence="1">Secreted</location>
    </subcellularLocation>
</comment>
<feature type="compositionally biased region" description="Low complexity" evidence="4">
    <location>
        <begin position="2915"/>
        <end position="2931"/>
    </location>
</feature>
<evidence type="ECO:0000259" key="6">
    <source>
        <dbReference type="Pfam" id="PF01345"/>
    </source>
</evidence>
<feature type="compositionally biased region" description="Polar residues" evidence="4">
    <location>
        <begin position="2191"/>
        <end position="2207"/>
    </location>
</feature>
<dbReference type="Gene3D" id="2.60.40.10">
    <property type="entry name" value="Immunoglobulins"/>
    <property type="match status" value="2"/>
</dbReference>
<feature type="domain" description="DUF7507" evidence="8">
    <location>
        <begin position="2607"/>
        <end position="2706"/>
    </location>
</feature>
<evidence type="ECO:0000313" key="9">
    <source>
        <dbReference type="EMBL" id="THH38497.1"/>
    </source>
</evidence>
<keyword evidence="5" id="KW-0472">Membrane</keyword>
<dbReference type="Pfam" id="PF17210">
    <property type="entry name" value="SdrD_B"/>
    <property type="match status" value="2"/>
</dbReference>
<keyword evidence="5" id="KW-1133">Transmembrane helix</keyword>
<dbReference type="InterPro" id="IPR001434">
    <property type="entry name" value="OmcB-like_DUF11"/>
</dbReference>
<feature type="domain" description="DUF7507" evidence="8">
    <location>
        <begin position="2941"/>
        <end position="3041"/>
    </location>
</feature>
<dbReference type="SUPFAM" id="SSF117074">
    <property type="entry name" value="Hypothetical protein PA1324"/>
    <property type="match status" value="2"/>
</dbReference>
<feature type="region of interest" description="Disordered" evidence="4">
    <location>
        <begin position="155"/>
        <end position="184"/>
    </location>
</feature>
<feature type="region of interest" description="Disordered" evidence="4">
    <location>
        <begin position="2191"/>
        <end position="2261"/>
    </location>
</feature>
<feature type="region of interest" description="Disordered" evidence="4">
    <location>
        <begin position="2528"/>
        <end position="2597"/>
    </location>
</feature>
<feature type="region of interest" description="Disordered" evidence="4">
    <location>
        <begin position="1870"/>
        <end position="1929"/>
    </location>
</feature>
<feature type="domain" description="DUF7507" evidence="8">
    <location>
        <begin position="2269"/>
        <end position="2369"/>
    </location>
</feature>
<feature type="domain" description="DUF7507" evidence="8">
    <location>
        <begin position="1482"/>
        <end position="1607"/>
    </location>
</feature>
<dbReference type="InterPro" id="IPR051172">
    <property type="entry name" value="Chlamydia_OmcB"/>
</dbReference>
<feature type="domain" description="DUF7507" evidence="8">
    <location>
        <begin position="2776"/>
        <end position="2875"/>
    </location>
</feature>
<feature type="region of interest" description="Disordered" evidence="4">
    <location>
        <begin position="422"/>
        <end position="441"/>
    </location>
</feature>
<feature type="domain" description="DUF11" evidence="6">
    <location>
        <begin position="1040"/>
        <end position="1174"/>
    </location>
</feature>
<feature type="domain" description="DUF11" evidence="6">
    <location>
        <begin position="3548"/>
        <end position="3653"/>
    </location>
</feature>
<sequence>MGTGLQSMIRLTSETSNSQQSVAMRPAECGSDKASLTRSGRKRARLLAYLFALFTLLAGPAFALPDWALGIEDPGQDGLPAGSTLVYEVEIRNDAFGASNNAGPTTITFTVGAGTTMVDGGGLLNCVTLGVPDASVTCDVPPIDAGSAQTFLPQVETSGAGSPTFSGSIPSAGDANGGNNSASQQTTVTAGADIELTVTGPSTAPSGTVVDYVFTAENNGPNDSNGFDFVFPVPSGLQNITPPSGCILSGGNYECSIPGVIGVNETVDITFQGQLSAANGSAVTPSGAVTNGSPADGDGSNNIASIETTVTAGSDLSIGKSISDDELLVGETATFTLTSEYTGDDPQDVQIIDVVPVVYSVTSIDTAGTGWDCSASTGNVIDCTQANGSGSGANISLGDITIEVLVIEDTGGVNVANEATISSAGPVDPNPANNTADDGGVIAENPVVDHQANKSGPTEPVAVGSEYDFSISSTNVGNAAFYGTLQLEDTIPAGADYTSVIDNGWSCSPAAPQTGPVVITCQITYTESDPLLPGQTTPAVITGVTPTTTGPLLNTLQVSAPVANIEDLESPNDIIAYTVTGEGGAVSPDVSVIKTVDGPTTVPSGEVVTFTIEVLNNGPVLPASGPVNAEGVVVTDEVRDLINNIAGAGGGLESLSFDPQGTTGMTCDSAAAGSRGRSVTCNIAVLPECTAGVDCPTITIGVRPGGNAWTRTNTAKVISTITADSDPDNNTSSASYMMTNQTDVTVSKTATPNPASIGQDLLYVVTAENKPVDAEGRRIILSPARDVSITDTLPNDVTFVSASASGGGTCTTALAAGDTTDGSNNDVVCEWAIIGSGGQQTVSILVRPNNATLGNTPPDPSLTNDVEIETTTAETDTGNNSATVVVDIIEPAFDLLINKTDDVDPLPISGETTYTITATNGGPSAAENVVIVDQMPASGLGFSSFIDGDGVTCAVTDPGTAPANSGFGNLGVEVTCSVAYLAAGESASFQIVAKGDTKGSATNMATVSADNSEFYETNTGNDQIGQTTTVRSLVDVRVNSKTADRDPVNLGEDFSWTIQVENYQDDSVPYGNSDGTVLTDNLPSGMILTATPVVVAPGAGTCTGTEGSTSFTCTLGDAGGVPGTMDIGEVLEITVPVRVVTVTTDAQTFSNSASVEATGSFDADPDNNDSTGTVVVNSGTISGEIFRDFNDDGTKDPGDSNVQEVTLTLTGTDLNGNSVDRVITTTDGTYSFGLLPEGEYTITRGPITEAYQTDGQNTPGTTGGPLYTDLTSPTIVLGGNEDASNWDFAIVPQARIGLAKAVQGTPALNPDGTFDVPFRFVIQNFSLEAVDSVEVSDVLTGAAPSFGAYTTGTTAADMSRGSYMVLTPPAADCGTGTATFTGEGADIIALSGATIAAESSCVLTFEVRVNPTDPLPTGTPQYENSATVTGEGVLSGQTSATNPLLADTSDNGANPDADGDGSADDANEDDPTPVNVEFLSTVELEKTVDTSAFADPAAPVAGELLTYTYVVRNPNQFDIFDINVIETPPGAAGTPPAFTGTGTPPVIGAPAGGADIDGQGDLPDLAPGGAITYTATYAITQDDIDTGFVQNTATVTATDVYGDPISDFSDDTAVNNGTDYNGDDNPDDPTVATLPRVAKLSLEKTILSDTLSEPPAAGDTIEYQVVVTNTGNTNITDVAVTDPGPEFGGVAASNGPVVFTTTDATDLSPTDEATFTGTYTLDATDAANFLTAASPTDAILNEADATGNVPGGTTLETEPDTAETGVSLTPGIELTKAITQVTDTNGNGILGDAGDEVLYDLTVTNTGITSLANVRVTDAKLGLTNAALTAPSTGANLAPGDSGAIEDQSYTITPLDQAQGEVVNTAEVSGTPVATNTDGTPDAGTPLVDDTGAPLPDETDTSDTLTDPDLDGDGNVVATDDPAADGDDTATVLNLPTPEAGITITKRVDMVADTNMNGLIGDAEDTITYSLVVTNTGDTSLADVMVTDALLGVSQNVGNMAAGDEITLSGLTYMITVQDQADRVVENTAEAEGNPVATGPGNVPDPSQPLVDATGADLDNVTDDSDTLTDPDINADGSVDDVDDPAAGGADDPTLVKLPPTGPEITIVKSIAELRDLNGNGLFGDAGDEVIYNFTVTNTGNVSLAGVTVTDAMLGLADAPVTPANLAPTESATLNGTSHIITAQDQAGGQLENTATTSGQPVVTNPDGTPDPATPLQAPDGSDLDPVTDTSDTLTEPDLDTDGNPVSVSSPGSDGSDDPTLLNLPPVDPEITLEKEIVQVFDANGTGLFGDVGDTVQYLLTVTNTGNTSLAGITITDAKLGLTDVAVTPGDLPPGGVATLSPALYTITAQDQGAGEVENTAQASGDPVETGPGNLPLPGAPLVDADGNDLDDVTDTSDTLTEPDLDASNAVVSVADPDADGTDSPTLLTLPEIAPEITLVKSITDVTDVNGNGLFGDVGDQVTYELTVTNTGNTALAGVTVTDAKLGLTAVPVSPADLGIGDSATLTSATLSQLVYTITPLDQAARQVENTATTEGQPVATDPVTGNPDPSTPLLDASGSALDPVNDTSDTLTDPDLDADGNPVSTAAPDADGTDTPTLLNLPADGPEISLAKSIAEVRDINGNGLFGDVGDEIVYDLTVRNTGNTALAGVTITDAKLGVVDVAVTPANLLPGDSATLAGQVYTVTALDQGVGEVINTATTQGQPVATGSDGLPDPGTPLIDPATGAAYEPVTDDSNTLTDADLDADGNPVPVIGADPGGDGSDTPTELNLPPVMPELTLVKSIAEVRDINGNGLFGDVGDEVVYDLTLTNTGNTSLSGVTITDAKLGLTDVAVSPSALAPDDSAALTGQVYTITPLDQAAGEVENTATTEGQPVATLPGGTPDVATPLLDGTGAALDPVTDISDTLTDPDLDTDGTPISTADPDADGPDTPTVLNLPATEPEITLVKSIIEVRDINGNDLFGDVGDEVVYELTVTNTGNTALAGVTINDAKLELVDAPVAPADLAPDASATLTGLVYSITAQDQAAGEVINTATAAGLPVATLPDGTPDAATPLVNGSGAALDPVTDVSDTLTDPELDAAGAPVTTADPAANGPDTPTELVLPAVEPEITLVKSIAEVRDLNGNELLGDVGDEVVYDFTVTNTGNTALANVSITDALLGLTDVPVTPTALAPGDEATLTGQVYSITPADQAAGLVENTATAAGDPVATLPDGSPDLDTPLLDAGGTPLEPVTDLSDTLTDPDLDADGAPVSTADPDADGADNPTILNLPDVAPEITLVKAVTEVVDENEDLVLGNAGDVVVYLFTATNTGNTALAPVTLSDPLLALVDAPMDPNALAPGDTASLTAELLITDDIFDAGVVENTATVAGQPVATGTDGRPLPDTPLENPDGSALDPATDLSDTGSQPDAEEDGTIIAIGEPAGTGTGDDPTFLNLPLVASPLSISGTVFLDTNRDGVLDGSDDPTAGAGYTVNLLDEDGNIVDSVVTDADGNYEMTGFPAGTYTVQFVDPDGVVAGVSDAYTLDLANPTQTGVDFPLVRGADQSISTLTITKAVANRVVDVKIGDIVPYRIEVINSDPILAGPATVVDRLPQGLIYVPGSAQIDGVTATPEIGGQRLSFTDLFVPGSDRMVITLSARVGPAAPTGNLVNTATLFDGVTGEQIAPRAEATVRRVPEHVFDCSDVIGTVFHDINGNGYQDGPQRASGVTDQTFLGGKNKAAAGADPANLPGEPGLPGVRIATVNGTLITTDSHGRFHVPCAELPGAIGTNFILKLDERTLPSGYRLTTENPRVVRLTAGKFAKMNFGASLSRVIDITVNGGAFVSGLEPTPKLKDAVRNLARTLATQSSVVRLSYVASSPDEVRLGRARMRAVEKLLRQMWRQNGTYKLTIEKTITRRQ</sequence>
<feature type="compositionally biased region" description="Acidic residues" evidence="4">
    <location>
        <begin position="2386"/>
        <end position="2403"/>
    </location>
</feature>
<protein>
    <submittedName>
        <fullName evidence="9">DUF11 domain-containing protein</fullName>
    </submittedName>
</protein>
<feature type="compositionally biased region" description="Polar residues" evidence="4">
    <location>
        <begin position="1870"/>
        <end position="1879"/>
    </location>
</feature>
<dbReference type="PANTHER" id="PTHR34819:SF3">
    <property type="entry name" value="CELL SURFACE PROTEIN"/>
    <property type="match status" value="1"/>
</dbReference>
<feature type="domain" description="DUF7507" evidence="8">
    <location>
        <begin position="3107"/>
        <end position="3207"/>
    </location>
</feature>
<feature type="region of interest" description="Disordered" evidence="4">
    <location>
        <begin position="2900"/>
        <end position="2931"/>
    </location>
</feature>
<dbReference type="Proteomes" id="UP000306602">
    <property type="component" value="Unassembled WGS sequence"/>
</dbReference>
<feature type="region of interest" description="Disordered" evidence="4">
    <location>
        <begin position="1433"/>
        <end position="1473"/>
    </location>
</feature>
<dbReference type="InterPro" id="IPR033764">
    <property type="entry name" value="Sdr_B"/>
</dbReference>
<keyword evidence="5" id="KW-0812">Transmembrane</keyword>
<feature type="region of interest" description="Disordered" evidence="4">
    <location>
        <begin position="3369"/>
        <end position="3413"/>
    </location>
</feature>
<keyword evidence="3" id="KW-0732">Signal</keyword>
<feature type="region of interest" description="Disordered" evidence="4">
    <location>
        <begin position="3204"/>
        <end position="3263"/>
    </location>
</feature>
<feature type="domain" description="DUF7507" evidence="8">
    <location>
        <begin position="1770"/>
        <end position="1875"/>
    </location>
</feature>
<accession>A0A4S4NIF4</accession>
<feature type="domain" description="DUF7507" evidence="8">
    <location>
        <begin position="1941"/>
        <end position="2037"/>
    </location>
</feature>
<dbReference type="InterPro" id="IPR055354">
    <property type="entry name" value="DUF7507"/>
</dbReference>
<dbReference type="NCBIfam" id="TIGR01451">
    <property type="entry name" value="B_ant_repeat"/>
    <property type="match status" value="13"/>
</dbReference>
<feature type="domain" description="DUF11" evidence="6">
    <location>
        <begin position="315"/>
        <end position="437"/>
    </location>
</feature>
<feature type="compositionally biased region" description="Low complexity" evidence="4">
    <location>
        <begin position="2371"/>
        <end position="2385"/>
    </location>
</feature>
<feature type="domain" description="DUF7507" evidence="8">
    <location>
        <begin position="3273"/>
        <end position="3373"/>
    </location>
</feature>
<dbReference type="PANTHER" id="PTHR34819">
    <property type="entry name" value="LARGE CYSTEINE-RICH PERIPLASMIC PROTEIN OMCB"/>
    <property type="match status" value="1"/>
</dbReference>
<dbReference type="InterPro" id="IPR013783">
    <property type="entry name" value="Ig-like_fold"/>
</dbReference>
<feature type="domain" description="DUF11" evidence="6">
    <location>
        <begin position="193"/>
        <end position="306"/>
    </location>
</feature>
<evidence type="ECO:0000256" key="3">
    <source>
        <dbReference type="ARBA" id="ARBA00022729"/>
    </source>
</evidence>
<evidence type="ECO:0000259" key="8">
    <source>
        <dbReference type="Pfam" id="PF24346"/>
    </source>
</evidence>
<feature type="compositionally biased region" description="Acidic residues" evidence="4">
    <location>
        <begin position="1457"/>
        <end position="1471"/>
    </location>
</feature>
<dbReference type="EMBL" id="SRKY01000001">
    <property type="protein sequence ID" value="THH38497.1"/>
    <property type="molecule type" value="Genomic_DNA"/>
</dbReference>
<comment type="caution">
    <text evidence="9">The sequence shown here is derived from an EMBL/GenBank/DDBJ whole genome shotgun (WGS) entry which is preliminary data.</text>
</comment>
<feature type="domain" description="DUF7507" evidence="8">
    <location>
        <begin position="2103"/>
        <end position="2202"/>
    </location>
</feature>
<feature type="domain" description="DUF11" evidence="6">
    <location>
        <begin position="894"/>
        <end position="1023"/>
    </location>
</feature>
<dbReference type="Pfam" id="PF24346">
    <property type="entry name" value="DUF7507"/>
    <property type="match status" value="12"/>
</dbReference>
<dbReference type="GO" id="GO:0005576">
    <property type="term" value="C:extracellular region"/>
    <property type="evidence" value="ECO:0007669"/>
    <property type="project" value="UniProtKB-SubCell"/>
</dbReference>
<feature type="domain" description="DUF7507" evidence="8">
    <location>
        <begin position="2434"/>
        <end position="2545"/>
    </location>
</feature>
<evidence type="ECO:0000256" key="2">
    <source>
        <dbReference type="ARBA" id="ARBA00022525"/>
    </source>
</evidence>
<feature type="compositionally biased region" description="Low complexity" evidence="4">
    <location>
        <begin position="2245"/>
        <end position="2254"/>
    </location>
</feature>
<feature type="region of interest" description="Disordered" evidence="4">
    <location>
        <begin position="2031"/>
        <end position="2093"/>
    </location>
</feature>
<feature type="domain" description="DUF7507" evidence="8">
    <location>
        <begin position="1639"/>
        <end position="1756"/>
    </location>
</feature>
<reference evidence="9 10" key="1">
    <citation type="submission" date="2019-04" db="EMBL/GenBank/DDBJ databases">
        <title>Shimia ponticola sp. nov., isolated from seawater.</title>
        <authorList>
            <person name="Kim Y.-O."/>
            <person name="Yoon J.-H."/>
        </authorList>
    </citation>
    <scope>NUCLEOTIDE SEQUENCE [LARGE SCALE GENOMIC DNA]</scope>
    <source>
        <strain evidence="9 10">MYP11</strain>
    </source>
</reference>
<feature type="domain" description="SD-repeat containing protein B" evidence="7">
    <location>
        <begin position="1183"/>
        <end position="1253"/>
    </location>
</feature>
<feature type="region of interest" description="Disordered" evidence="4">
    <location>
        <begin position="1608"/>
        <end position="1629"/>
    </location>
</feature>
<evidence type="ECO:0000259" key="7">
    <source>
        <dbReference type="Pfam" id="PF17210"/>
    </source>
</evidence>
<evidence type="ECO:0000256" key="4">
    <source>
        <dbReference type="SAM" id="MobiDB-lite"/>
    </source>
</evidence>
<proteinExistence type="predicted"/>
<feature type="compositionally biased region" description="Polar residues" evidence="4">
    <location>
        <begin position="155"/>
        <end position="169"/>
    </location>
</feature>
<dbReference type="OrthoDB" id="9773411at2"/>
<evidence type="ECO:0000256" key="1">
    <source>
        <dbReference type="ARBA" id="ARBA00004613"/>
    </source>
</evidence>
<feature type="region of interest" description="Disordered" evidence="4">
    <location>
        <begin position="2353"/>
        <end position="2403"/>
    </location>
</feature>
<feature type="domain" description="DUF11" evidence="6">
    <location>
        <begin position="743"/>
        <end position="885"/>
    </location>
</feature>
<feature type="domain" description="SD-repeat containing protein B" evidence="7">
    <location>
        <begin position="3444"/>
        <end position="3519"/>
    </location>
</feature>
<feature type="compositionally biased region" description="Acidic residues" evidence="4">
    <location>
        <begin position="1897"/>
        <end position="1912"/>
    </location>
</feature>
<gene>
    <name evidence="9" type="ORF">E4Z66_02700</name>
</gene>
<feature type="compositionally biased region" description="Acidic residues" evidence="4">
    <location>
        <begin position="2060"/>
        <end position="2069"/>
    </location>
</feature>
<organism evidence="9 10">
    <name type="scientific">Aliishimia ponticola</name>
    <dbReference type="NCBI Taxonomy" id="2499833"/>
    <lineage>
        <taxon>Bacteria</taxon>
        <taxon>Pseudomonadati</taxon>
        <taxon>Pseudomonadota</taxon>
        <taxon>Alphaproteobacteria</taxon>
        <taxon>Rhodobacterales</taxon>
        <taxon>Paracoccaceae</taxon>
        <taxon>Aliishimia</taxon>
    </lineage>
</organism>
<feature type="transmembrane region" description="Helical" evidence="5">
    <location>
        <begin position="46"/>
        <end position="64"/>
    </location>
</feature>
<dbReference type="InterPro" id="IPR047589">
    <property type="entry name" value="DUF11_rpt"/>
</dbReference>
<feature type="compositionally biased region" description="Polar residues" evidence="4">
    <location>
        <begin position="1"/>
        <end position="22"/>
    </location>
</feature>
<feature type="region of interest" description="Disordered" evidence="4">
    <location>
        <begin position="1"/>
        <end position="35"/>
    </location>
</feature>
<feature type="domain" description="DUF11" evidence="6">
    <location>
        <begin position="589"/>
        <end position="735"/>
    </location>
</feature>
<evidence type="ECO:0000256" key="5">
    <source>
        <dbReference type="SAM" id="Phobius"/>
    </source>
</evidence>
<evidence type="ECO:0000313" key="10">
    <source>
        <dbReference type="Proteomes" id="UP000306602"/>
    </source>
</evidence>
<keyword evidence="2" id="KW-0964">Secreted</keyword>
<keyword evidence="10" id="KW-1185">Reference proteome</keyword>
<dbReference type="Pfam" id="PF01345">
    <property type="entry name" value="DUF11"/>
    <property type="match status" value="7"/>
</dbReference>
<name>A0A4S4NIF4_9RHOB</name>